<dbReference type="EC" id="3.5.1.19" evidence="6"/>
<protein>
    <recommendedName>
        <fullName evidence="6">nicotinamidase</fullName>
        <ecNumber evidence="6">3.5.1.19</ecNumber>
    </recommendedName>
    <alternativeName>
        <fullName evidence="7">Nicotinamide deamidase</fullName>
    </alternativeName>
</protein>
<proteinExistence type="inferred from homology"/>
<organism evidence="9 10">
    <name type="scientific">Nitrosomonas supralitoralis</name>
    <dbReference type="NCBI Taxonomy" id="2116706"/>
    <lineage>
        <taxon>Bacteria</taxon>
        <taxon>Pseudomonadati</taxon>
        <taxon>Pseudomonadota</taxon>
        <taxon>Betaproteobacteria</taxon>
        <taxon>Nitrosomonadales</taxon>
        <taxon>Nitrosomonadaceae</taxon>
        <taxon>Nitrosomonas</taxon>
    </lineage>
</organism>
<dbReference type="InterPro" id="IPR036380">
    <property type="entry name" value="Isochorismatase-like_sf"/>
</dbReference>
<dbReference type="OrthoDB" id="9791276at2"/>
<comment type="caution">
    <text evidence="9">The sequence shown here is derived from an EMBL/GenBank/DDBJ whole genome shotgun (WGS) entry which is preliminary data.</text>
</comment>
<reference evidence="9 10" key="1">
    <citation type="submission" date="2018-03" db="EMBL/GenBank/DDBJ databases">
        <title>Draft genome of Nitrosomonas supralitoralis APG5.</title>
        <authorList>
            <person name="Urakawa H."/>
            <person name="Lopez J.V."/>
        </authorList>
    </citation>
    <scope>NUCLEOTIDE SEQUENCE [LARGE SCALE GENOMIC DNA]</scope>
    <source>
        <strain evidence="9 10">APG5</strain>
    </source>
</reference>
<evidence type="ECO:0000313" key="9">
    <source>
        <dbReference type="EMBL" id="PSJ16129.1"/>
    </source>
</evidence>
<evidence type="ECO:0000256" key="4">
    <source>
        <dbReference type="ARBA" id="ARBA00022801"/>
    </source>
</evidence>
<dbReference type="AlphaFoldDB" id="A0A2P7NRR7"/>
<feature type="domain" description="Isochorismatase-like" evidence="8">
    <location>
        <begin position="10"/>
        <end position="175"/>
    </location>
</feature>
<dbReference type="Gene3D" id="3.40.50.850">
    <property type="entry name" value="Isochorismatase-like"/>
    <property type="match status" value="1"/>
</dbReference>
<evidence type="ECO:0000256" key="3">
    <source>
        <dbReference type="ARBA" id="ARBA00022723"/>
    </source>
</evidence>
<evidence type="ECO:0000259" key="8">
    <source>
        <dbReference type="Pfam" id="PF00857"/>
    </source>
</evidence>
<keyword evidence="10" id="KW-1185">Reference proteome</keyword>
<name>A0A2P7NRR7_9PROT</name>
<dbReference type="GO" id="GO:0046872">
    <property type="term" value="F:metal ion binding"/>
    <property type="evidence" value="ECO:0007669"/>
    <property type="project" value="UniProtKB-KW"/>
</dbReference>
<dbReference type="GO" id="GO:0019363">
    <property type="term" value="P:pyridine nucleotide biosynthetic process"/>
    <property type="evidence" value="ECO:0007669"/>
    <property type="project" value="UniProtKB-KW"/>
</dbReference>
<keyword evidence="2" id="KW-0662">Pyridine nucleotide biosynthesis</keyword>
<dbReference type="InterPro" id="IPR052347">
    <property type="entry name" value="Isochorismatase_Nicotinamidase"/>
</dbReference>
<dbReference type="EMBL" id="PXXU01000069">
    <property type="protein sequence ID" value="PSJ16129.1"/>
    <property type="molecule type" value="Genomic_DNA"/>
</dbReference>
<dbReference type="RefSeq" id="WP_106708135.1">
    <property type="nucleotide sequence ID" value="NZ_PXXU01000069.1"/>
</dbReference>
<evidence type="ECO:0000256" key="7">
    <source>
        <dbReference type="ARBA" id="ARBA00043224"/>
    </source>
</evidence>
<comment type="similarity">
    <text evidence="1">Belongs to the isochorismatase family.</text>
</comment>
<evidence type="ECO:0000313" key="10">
    <source>
        <dbReference type="Proteomes" id="UP000241912"/>
    </source>
</evidence>
<dbReference type="GO" id="GO:0008936">
    <property type="term" value="F:nicotinamidase activity"/>
    <property type="evidence" value="ECO:0007669"/>
    <property type="project" value="UniProtKB-EC"/>
</dbReference>
<accession>A0A2P7NRR7</accession>
<dbReference type="Proteomes" id="UP000241912">
    <property type="component" value="Unassembled WGS sequence"/>
</dbReference>
<sequence length="194" mass="21070">MKISLDSGDALIVVDMQNDFLTNGRLAVTGGDKIIPLLNCYIAYFYANNRPIFATRDWHPPDHCSFVSQGGPWPPHCIAGSTGAAFHAELVLPADAHIVSKATSREADAYSGFSGTGLHELLQSLCITRIFTGGIATEYCIRHTVKDALQLGYSVVLLEDAIQAINRQPHDGALALQDMIDHGVRLIHFQELAA</sequence>
<keyword evidence="4" id="KW-0378">Hydrolase</keyword>
<dbReference type="SUPFAM" id="SSF52499">
    <property type="entry name" value="Isochorismatase-like hydrolases"/>
    <property type="match status" value="1"/>
</dbReference>
<evidence type="ECO:0000256" key="6">
    <source>
        <dbReference type="ARBA" id="ARBA00039017"/>
    </source>
</evidence>
<evidence type="ECO:0000256" key="2">
    <source>
        <dbReference type="ARBA" id="ARBA00022642"/>
    </source>
</evidence>
<comment type="pathway">
    <text evidence="5">Cofactor biosynthesis; nicotinate biosynthesis; nicotinate from nicotinamide: step 1/1.</text>
</comment>
<evidence type="ECO:0000256" key="1">
    <source>
        <dbReference type="ARBA" id="ARBA00006336"/>
    </source>
</evidence>
<dbReference type="PANTHER" id="PTHR11080:SF2">
    <property type="entry name" value="LD05707P"/>
    <property type="match status" value="1"/>
</dbReference>
<keyword evidence="3" id="KW-0479">Metal-binding</keyword>
<dbReference type="InterPro" id="IPR000868">
    <property type="entry name" value="Isochorismatase-like_dom"/>
</dbReference>
<dbReference type="PANTHER" id="PTHR11080">
    <property type="entry name" value="PYRAZINAMIDASE/NICOTINAMIDASE"/>
    <property type="match status" value="1"/>
</dbReference>
<dbReference type="Pfam" id="PF00857">
    <property type="entry name" value="Isochorismatase"/>
    <property type="match status" value="1"/>
</dbReference>
<evidence type="ECO:0000256" key="5">
    <source>
        <dbReference type="ARBA" id="ARBA00037900"/>
    </source>
</evidence>
<gene>
    <name evidence="9" type="ORF">C7H79_15150</name>
</gene>